<dbReference type="EMBL" id="RBXO01000002">
    <property type="protein sequence ID" value="RKT49353.1"/>
    <property type="molecule type" value="Genomic_DNA"/>
</dbReference>
<keyword evidence="3" id="KW-1185">Reference proteome</keyword>
<dbReference type="RefSeq" id="WP_121012942.1">
    <property type="nucleotide sequence ID" value="NZ_RBXO01000002.1"/>
</dbReference>
<dbReference type="Proteomes" id="UP000282084">
    <property type="component" value="Unassembled WGS sequence"/>
</dbReference>
<comment type="caution">
    <text evidence="2">The sequence shown here is derived from an EMBL/GenBank/DDBJ whole genome shotgun (WGS) entry which is preliminary data.</text>
</comment>
<proteinExistence type="predicted"/>
<gene>
    <name evidence="2" type="ORF">C8E97_6732</name>
</gene>
<name>A0A495VLN0_9PSEU</name>
<feature type="region of interest" description="Disordered" evidence="1">
    <location>
        <begin position="369"/>
        <end position="393"/>
    </location>
</feature>
<dbReference type="Pfam" id="PF04860">
    <property type="entry name" value="Phage_portal"/>
    <property type="match status" value="1"/>
</dbReference>
<evidence type="ECO:0000313" key="2">
    <source>
        <dbReference type="EMBL" id="RKT49353.1"/>
    </source>
</evidence>
<evidence type="ECO:0000313" key="3">
    <source>
        <dbReference type="Proteomes" id="UP000282084"/>
    </source>
</evidence>
<organism evidence="2 3">
    <name type="scientific">Saccharothrix australiensis</name>
    <dbReference type="NCBI Taxonomy" id="2072"/>
    <lineage>
        <taxon>Bacteria</taxon>
        <taxon>Bacillati</taxon>
        <taxon>Actinomycetota</taxon>
        <taxon>Actinomycetes</taxon>
        <taxon>Pseudonocardiales</taxon>
        <taxon>Pseudonocardiaceae</taxon>
        <taxon>Saccharothrix</taxon>
    </lineage>
</organism>
<sequence>MGFLTGRRAARPERRATQFSPVPYPVLAPRSFAEVDLSIAEASLQSIAVLVTTDLIASLGSELPIVCYRGQDDDRVRVPLPSYLLDPAGDGHGVEDWLYQALMSWLLRGNLYGDILDRARGGHPTQVLLHHPDEVRGWLSEGQEVWSVNGEPVTDRSRWLHRRVHPVAGRVQGLSPIQFAATTIGLSITAARYGEQWFLDGAHPSALMTNDEAELDGDKAKVVKDRFVAALYGSREPLVLGKGWNYQAIQVTAEESQFLATQNWTEAQCSRIYGPGFAEILGYETGGSMRYTNVESRNAHLLVYSMNKWLKRAERLLSGMLPRPLYVEVDRDALLETTTVERYRAHALALSHRWKTVNEVRKRERLPRVAWGDQPNETGPIALPAGDEDKDGQ</sequence>
<dbReference type="AlphaFoldDB" id="A0A495VLN0"/>
<accession>A0A495VLN0</accession>
<reference evidence="2 3" key="1">
    <citation type="submission" date="2018-10" db="EMBL/GenBank/DDBJ databases">
        <title>Sequencing the genomes of 1000 actinobacteria strains.</title>
        <authorList>
            <person name="Klenk H.-P."/>
        </authorList>
    </citation>
    <scope>NUCLEOTIDE SEQUENCE [LARGE SCALE GENOMIC DNA]</scope>
    <source>
        <strain evidence="2 3">DSM 43800</strain>
    </source>
</reference>
<dbReference type="InterPro" id="IPR006944">
    <property type="entry name" value="Phage/GTA_portal"/>
</dbReference>
<dbReference type="OrthoDB" id="9765386at2"/>
<evidence type="ECO:0000256" key="1">
    <source>
        <dbReference type="SAM" id="MobiDB-lite"/>
    </source>
</evidence>
<protein>
    <submittedName>
        <fullName evidence="2">HK97 family phage portal protein</fullName>
    </submittedName>
</protein>